<comment type="caution">
    <text evidence="2">The sequence shown here is derived from an EMBL/GenBank/DDBJ whole genome shotgun (WGS) entry which is preliminary data.</text>
</comment>
<evidence type="ECO:0000313" key="2">
    <source>
        <dbReference type="EMBL" id="GAQ67773.1"/>
    </source>
</evidence>
<keyword evidence="1" id="KW-0472">Membrane</keyword>
<protein>
    <submittedName>
        <fullName evidence="2">Uncharacterized protein</fullName>
    </submittedName>
</protein>
<sequence length="204" mass="21406">MKPTVTEHGRGSDLAAIRALRPSDDDADGWAASADGRAVLRDILRRTEQPRGTAGAGRRRHLFMVGAVTAALLGGATTAAVATLGPWSEGGRDVFCARTLSPEADLSQLPIKDMKDFDPQDAARSCAVAWDRLWNQSAPGTAPKYPKPTRFAACYHPNAQPDHGESSATDGRKKLGGPVIYPADGYPTKKAACASIGSKPVVGG</sequence>
<keyword evidence="1" id="KW-1133">Transmembrane helix</keyword>
<feature type="transmembrane region" description="Helical" evidence="1">
    <location>
        <begin position="62"/>
        <end position="87"/>
    </location>
</feature>
<dbReference type="RefSeq" id="WP_059084730.1">
    <property type="nucleotide sequence ID" value="NZ_BCMM01000065.1"/>
</dbReference>
<reference evidence="3" key="3">
    <citation type="submission" date="2016-02" db="EMBL/GenBank/DDBJ databases">
        <title>Draft genome of pathogenic Streptomyces sp. in Japan.</title>
        <authorList>
            <person name="Tomihama T."/>
            <person name="Ikenaga M."/>
            <person name="Sakai M."/>
            <person name="Okubo T."/>
            <person name="Ikeda S."/>
        </authorList>
    </citation>
    <scope>NUCLEOTIDE SEQUENCE [LARGE SCALE GENOMIC DNA]</scope>
    <source>
        <strain evidence="3">S58</strain>
    </source>
</reference>
<dbReference type="Proteomes" id="UP000067448">
    <property type="component" value="Unassembled WGS sequence"/>
</dbReference>
<evidence type="ECO:0000256" key="1">
    <source>
        <dbReference type="SAM" id="Phobius"/>
    </source>
</evidence>
<keyword evidence="1" id="KW-0812">Transmembrane</keyword>
<name>A0A117EGX2_STRSC</name>
<dbReference type="AlphaFoldDB" id="A0A117EGX2"/>
<dbReference type="OrthoDB" id="4144450at2"/>
<evidence type="ECO:0000313" key="3">
    <source>
        <dbReference type="Proteomes" id="UP000067448"/>
    </source>
</evidence>
<organism evidence="2 3">
    <name type="scientific">Streptomyces scabiei</name>
    <dbReference type="NCBI Taxonomy" id="1930"/>
    <lineage>
        <taxon>Bacteria</taxon>
        <taxon>Bacillati</taxon>
        <taxon>Actinomycetota</taxon>
        <taxon>Actinomycetes</taxon>
        <taxon>Kitasatosporales</taxon>
        <taxon>Streptomycetaceae</taxon>
        <taxon>Streptomyces</taxon>
    </lineage>
</organism>
<reference evidence="2 3" key="2">
    <citation type="journal article" date="2016" name="Genome Announc.">
        <title>Draft Genome Sequences of Streptomyces scabiei S58, Streptomyces turgidiscabies T45, and Streptomyces acidiscabies a10, the Pathogens of Potato Common Scab, Isolated in Japan.</title>
        <authorList>
            <person name="Tomihama T."/>
            <person name="Nishi Y."/>
            <person name="Sakai M."/>
            <person name="Ikenaga M."/>
            <person name="Okubo T."/>
            <person name="Ikeda S."/>
        </authorList>
    </citation>
    <scope>NUCLEOTIDE SEQUENCE [LARGE SCALE GENOMIC DNA]</scope>
    <source>
        <strain evidence="2 3">S58</strain>
    </source>
</reference>
<reference evidence="3" key="1">
    <citation type="submission" date="2015-11" db="EMBL/GenBank/DDBJ databases">
        <authorList>
            <consortium name="Cross-ministerial Strategic Innovation Promotion Program (SIP) consortium"/>
            <person name="Tomihama T."/>
            <person name="Ikenaga M."/>
            <person name="Sakai M."/>
            <person name="Okubo T."/>
            <person name="Ikeda S."/>
        </authorList>
    </citation>
    <scope>NUCLEOTIDE SEQUENCE [LARGE SCALE GENOMIC DNA]</scope>
    <source>
        <strain evidence="3">S58</strain>
    </source>
</reference>
<accession>A0A117EGX2</accession>
<gene>
    <name evidence="2" type="ORF">SsS58_08229</name>
</gene>
<dbReference type="EMBL" id="BCMM01000065">
    <property type="protein sequence ID" value="GAQ67773.1"/>
    <property type="molecule type" value="Genomic_DNA"/>
</dbReference>
<proteinExistence type="predicted"/>